<comment type="caution">
    <text evidence="2">The sequence shown here is derived from an EMBL/GenBank/DDBJ whole genome shotgun (WGS) entry which is preliminary data.</text>
</comment>
<evidence type="ECO:0000313" key="3">
    <source>
        <dbReference type="Proteomes" id="UP000765509"/>
    </source>
</evidence>
<feature type="region of interest" description="Disordered" evidence="1">
    <location>
        <begin position="170"/>
        <end position="199"/>
    </location>
</feature>
<protein>
    <submittedName>
        <fullName evidence="2">Uncharacterized protein</fullName>
    </submittedName>
</protein>
<dbReference type="Proteomes" id="UP000765509">
    <property type="component" value="Unassembled WGS sequence"/>
</dbReference>
<name>A0A9Q3HWA9_9BASI</name>
<proteinExistence type="predicted"/>
<evidence type="ECO:0000313" key="2">
    <source>
        <dbReference type="EMBL" id="MBW0517344.1"/>
    </source>
</evidence>
<feature type="compositionally biased region" description="Basic and acidic residues" evidence="1">
    <location>
        <begin position="180"/>
        <end position="199"/>
    </location>
</feature>
<reference evidence="2" key="1">
    <citation type="submission" date="2021-03" db="EMBL/GenBank/DDBJ databases">
        <title>Draft genome sequence of rust myrtle Austropuccinia psidii MF-1, a brazilian biotype.</title>
        <authorList>
            <person name="Quecine M.C."/>
            <person name="Pachon D.M.R."/>
            <person name="Bonatelli M.L."/>
            <person name="Correr F.H."/>
            <person name="Franceschini L.M."/>
            <person name="Leite T.F."/>
            <person name="Margarido G.R.A."/>
            <person name="Almeida C.A."/>
            <person name="Ferrarezi J.A."/>
            <person name="Labate C.A."/>
        </authorList>
    </citation>
    <scope>NUCLEOTIDE SEQUENCE</scope>
    <source>
        <strain evidence="2">MF-1</strain>
    </source>
</reference>
<accession>A0A9Q3HWA9</accession>
<dbReference type="EMBL" id="AVOT02025860">
    <property type="protein sequence ID" value="MBW0517344.1"/>
    <property type="molecule type" value="Genomic_DNA"/>
</dbReference>
<evidence type="ECO:0000256" key="1">
    <source>
        <dbReference type="SAM" id="MobiDB-lite"/>
    </source>
</evidence>
<sequence>MVNGKTLREIIPTIQFTFQFNTNLKPEDLIYMAKVLQLHQLLKDLFQWRMENKRINLASHWEELGSSFQNICLREVSFKDLIGITKGWNYNRKFKILEERKPKSGKSSHNPGYRGEMEQEREYYEPFGLPKSRPTQLSNGLKTLRIQQNSGKESPFFTIPVIFPEKTRIKGQEQDYFQPETDRIRGNDPEAVGHRERSA</sequence>
<organism evidence="2 3">
    <name type="scientific">Austropuccinia psidii MF-1</name>
    <dbReference type="NCBI Taxonomy" id="1389203"/>
    <lineage>
        <taxon>Eukaryota</taxon>
        <taxon>Fungi</taxon>
        <taxon>Dikarya</taxon>
        <taxon>Basidiomycota</taxon>
        <taxon>Pucciniomycotina</taxon>
        <taxon>Pucciniomycetes</taxon>
        <taxon>Pucciniales</taxon>
        <taxon>Sphaerophragmiaceae</taxon>
        <taxon>Austropuccinia</taxon>
    </lineage>
</organism>
<gene>
    <name evidence="2" type="ORF">O181_057059</name>
</gene>
<dbReference type="AlphaFoldDB" id="A0A9Q3HWA9"/>
<keyword evidence="3" id="KW-1185">Reference proteome</keyword>